<dbReference type="NCBIfam" id="TIGR01411">
    <property type="entry name" value="tatAE"/>
    <property type="match status" value="1"/>
</dbReference>
<keyword evidence="8 9" id="KW-0472">Membrane</keyword>
<comment type="subunit">
    <text evidence="9">The Tat system comprises two distinct complexes: a TatABC complex, containing multiple copies of TatA, TatB and TatC subunits, and a separate TatA complex, containing only TatA subunits. Substrates initially bind to the TatABC complex, which probably triggers association of the separate TatA complex to form the active translocon.</text>
</comment>
<evidence type="ECO:0000256" key="1">
    <source>
        <dbReference type="ARBA" id="ARBA00004162"/>
    </source>
</evidence>
<evidence type="ECO:0000256" key="8">
    <source>
        <dbReference type="ARBA" id="ARBA00023136"/>
    </source>
</evidence>
<keyword evidence="12" id="KW-1185">Reference proteome</keyword>
<keyword evidence="2 9" id="KW-0813">Transport</keyword>
<reference evidence="11 12" key="1">
    <citation type="submission" date="2019-03" db="EMBL/GenBank/DDBJ databases">
        <title>Genomics of glacier-inhabiting Cryobacterium strains.</title>
        <authorList>
            <person name="Liu Q."/>
            <person name="Xin Y.-H."/>
        </authorList>
    </citation>
    <scope>NUCLEOTIDE SEQUENCE [LARGE SCALE GENOMIC DNA]</scope>
    <source>
        <strain evidence="11 12">TMT2-16</strain>
    </source>
</reference>
<evidence type="ECO:0000256" key="9">
    <source>
        <dbReference type="HAMAP-Rule" id="MF_00236"/>
    </source>
</evidence>
<evidence type="ECO:0000313" key="12">
    <source>
        <dbReference type="Proteomes" id="UP000297851"/>
    </source>
</evidence>
<comment type="caution">
    <text evidence="11">The sequence shown here is derived from an EMBL/GenBank/DDBJ whole genome shotgun (WGS) entry which is preliminary data.</text>
</comment>
<feature type="region of interest" description="Disordered" evidence="10">
    <location>
        <begin position="42"/>
        <end position="71"/>
    </location>
</feature>
<dbReference type="Gene3D" id="1.20.5.3310">
    <property type="match status" value="1"/>
</dbReference>
<comment type="subcellular location">
    <subcellularLocation>
        <location evidence="1 9">Cell membrane</location>
        <topology evidence="1 9">Single-pass membrane protein</topology>
    </subcellularLocation>
</comment>
<accession>A0ABY2JDR3</accession>
<evidence type="ECO:0000256" key="4">
    <source>
        <dbReference type="ARBA" id="ARBA00022692"/>
    </source>
</evidence>
<evidence type="ECO:0000256" key="7">
    <source>
        <dbReference type="ARBA" id="ARBA00023010"/>
    </source>
</evidence>
<evidence type="ECO:0000256" key="10">
    <source>
        <dbReference type="SAM" id="MobiDB-lite"/>
    </source>
</evidence>
<comment type="function">
    <text evidence="9">Part of the twin-arginine translocation (Tat) system that transports large folded proteins containing a characteristic twin-arginine motif in their signal peptide across membranes. TatA could form the protein-conducting channel of the Tat system.</text>
</comment>
<dbReference type="InterPro" id="IPR003369">
    <property type="entry name" value="TatA/B/E"/>
</dbReference>
<dbReference type="InterPro" id="IPR006312">
    <property type="entry name" value="TatA/E"/>
</dbReference>
<evidence type="ECO:0000256" key="6">
    <source>
        <dbReference type="ARBA" id="ARBA00022989"/>
    </source>
</evidence>
<dbReference type="PANTHER" id="PTHR42982:SF8">
    <property type="entry name" value="SEC-INDEPENDENT PROTEIN TRANSLOCASE PROTEIN TATA"/>
    <property type="match status" value="1"/>
</dbReference>
<evidence type="ECO:0000256" key="5">
    <source>
        <dbReference type="ARBA" id="ARBA00022927"/>
    </source>
</evidence>
<evidence type="ECO:0000256" key="3">
    <source>
        <dbReference type="ARBA" id="ARBA00022475"/>
    </source>
</evidence>
<evidence type="ECO:0000256" key="2">
    <source>
        <dbReference type="ARBA" id="ARBA00022448"/>
    </source>
</evidence>
<organism evidence="11 12">
    <name type="scientific">Cryobacterium sandaracinum</name>
    <dbReference type="NCBI Taxonomy" id="1259247"/>
    <lineage>
        <taxon>Bacteria</taxon>
        <taxon>Bacillati</taxon>
        <taxon>Actinomycetota</taxon>
        <taxon>Actinomycetes</taxon>
        <taxon>Micrococcales</taxon>
        <taxon>Microbacteriaceae</taxon>
        <taxon>Cryobacterium</taxon>
    </lineage>
</organism>
<name>A0ABY2JDR3_9MICO</name>
<sequence>MFSNLTGWHSLIILAIVVLLFGSSKLPALARSLGQSTKILKSEMQSKTPAESGLDAPVAATPESPEPAPRL</sequence>
<protein>
    <recommendedName>
        <fullName evidence="9">Sec-independent protein translocase protein TatA</fullName>
    </recommendedName>
</protein>
<dbReference type="RefSeq" id="WP_134373381.1">
    <property type="nucleotide sequence ID" value="NZ_SOGO01000022.1"/>
</dbReference>
<keyword evidence="6 9" id="KW-1133">Transmembrane helix</keyword>
<comment type="similarity">
    <text evidence="9">Belongs to the TatA/E family.</text>
</comment>
<gene>
    <name evidence="9 11" type="primary">tatA</name>
    <name evidence="11" type="ORF">E3T25_07305</name>
</gene>
<dbReference type="PANTHER" id="PTHR42982">
    <property type="entry name" value="SEC-INDEPENDENT PROTEIN TRANSLOCASE PROTEIN TATA"/>
    <property type="match status" value="1"/>
</dbReference>
<dbReference type="Proteomes" id="UP000297851">
    <property type="component" value="Unassembled WGS sequence"/>
</dbReference>
<keyword evidence="3 9" id="KW-1003">Cell membrane</keyword>
<proteinExistence type="inferred from homology"/>
<dbReference type="HAMAP" id="MF_00236">
    <property type="entry name" value="TatA_E"/>
    <property type="match status" value="1"/>
</dbReference>
<keyword evidence="7 9" id="KW-0811">Translocation</keyword>
<dbReference type="EMBL" id="SOGO01000022">
    <property type="protein sequence ID" value="TFD03131.1"/>
    <property type="molecule type" value="Genomic_DNA"/>
</dbReference>
<evidence type="ECO:0000313" key="11">
    <source>
        <dbReference type="EMBL" id="TFD03131.1"/>
    </source>
</evidence>
<dbReference type="Pfam" id="PF02416">
    <property type="entry name" value="TatA_B_E"/>
    <property type="match status" value="1"/>
</dbReference>
<keyword evidence="4 9" id="KW-0812">Transmembrane</keyword>
<keyword evidence="5 9" id="KW-0653">Protein transport</keyword>